<reference evidence="4 5" key="1">
    <citation type="journal article" date="2008" name="Nature">
        <title>The genome of the choanoflagellate Monosiga brevicollis and the origin of metazoans.</title>
        <authorList>
            <consortium name="JGI Sequencing"/>
            <person name="King N."/>
            <person name="Westbrook M.J."/>
            <person name="Young S.L."/>
            <person name="Kuo A."/>
            <person name="Abedin M."/>
            <person name="Chapman J."/>
            <person name="Fairclough S."/>
            <person name="Hellsten U."/>
            <person name="Isogai Y."/>
            <person name="Letunic I."/>
            <person name="Marr M."/>
            <person name="Pincus D."/>
            <person name="Putnam N."/>
            <person name="Rokas A."/>
            <person name="Wright K.J."/>
            <person name="Zuzow R."/>
            <person name="Dirks W."/>
            <person name="Good M."/>
            <person name="Goodstein D."/>
            <person name="Lemons D."/>
            <person name="Li W."/>
            <person name="Lyons J.B."/>
            <person name="Morris A."/>
            <person name="Nichols S."/>
            <person name="Richter D.J."/>
            <person name="Salamov A."/>
            <person name="Bork P."/>
            <person name="Lim W.A."/>
            <person name="Manning G."/>
            <person name="Miller W.T."/>
            <person name="McGinnis W."/>
            <person name="Shapiro H."/>
            <person name="Tjian R."/>
            <person name="Grigoriev I.V."/>
            <person name="Rokhsar D."/>
        </authorList>
    </citation>
    <scope>NUCLEOTIDE SEQUENCE [LARGE SCALE GENOMIC DNA]</scope>
    <source>
        <strain evidence="5">MX1 / ATCC 50154</strain>
    </source>
</reference>
<feature type="signal peptide" evidence="2">
    <location>
        <begin position="1"/>
        <end position="28"/>
    </location>
</feature>
<dbReference type="GO" id="GO:0004065">
    <property type="term" value="F:arylsulfatase activity"/>
    <property type="evidence" value="ECO:0000318"/>
    <property type="project" value="GO_Central"/>
</dbReference>
<proteinExistence type="inferred from homology"/>
<dbReference type="InterPro" id="IPR050738">
    <property type="entry name" value="Sulfatase"/>
</dbReference>
<dbReference type="Pfam" id="PF00884">
    <property type="entry name" value="Sulfatase"/>
    <property type="match status" value="1"/>
</dbReference>
<dbReference type="Gene3D" id="3.40.720.10">
    <property type="entry name" value="Alkaline Phosphatase, subunit A"/>
    <property type="match status" value="1"/>
</dbReference>
<dbReference type="RefSeq" id="XP_001745629.1">
    <property type="nucleotide sequence ID" value="XM_001745577.1"/>
</dbReference>
<dbReference type="InterPro" id="IPR000917">
    <property type="entry name" value="Sulfatase_N"/>
</dbReference>
<feature type="chain" id="PRO_5002742560" description="Sulfatase N-terminal domain-containing protein" evidence="2">
    <location>
        <begin position="29"/>
        <end position="408"/>
    </location>
</feature>
<organism evidence="4 5">
    <name type="scientific">Monosiga brevicollis</name>
    <name type="common">Choanoflagellate</name>
    <dbReference type="NCBI Taxonomy" id="81824"/>
    <lineage>
        <taxon>Eukaryota</taxon>
        <taxon>Choanoflagellata</taxon>
        <taxon>Craspedida</taxon>
        <taxon>Salpingoecidae</taxon>
        <taxon>Monosiga</taxon>
    </lineage>
</organism>
<keyword evidence="5" id="KW-1185">Reference proteome</keyword>
<dbReference type="InParanoid" id="A9UYG0"/>
<comment type="similarity">
    <text evidence="1">Belongs to the sulfatase family.</text>
</comment>
<evidence type="ECO:0000256" key="2">
    <source>
        <dbReference type="SAM" id="SignalP"/>
    </source>
</evidence>
<dbReference type="PANTHER" id="PTHR42693:SF49">
    <property type="entry name" value="SULFATASE N-TERMINAL DOMAIN-CONTAINING PROTEIN"/>
    <property type="match status" value="1"/>
</dbReference>
<dbReference type="InterPro" id="IPR017850">
    <property type="entry name" value="Alkaline_phosphatase_core_sf"/>
</dbReference>
<dbReference type="GeneID" id="5890834"/>
<name>A9UYG0_MONBE</name>
<dbReference type="AlphaFoldDB" id="A9UYG0"/>
<dbReference type="Proteomes" id="UP000001357">
    <property type="component" value="Unassembled WGS sequence"/>
</dbReference>
<dbReference type="SUPFAM" id="SSF53649">
    <property type="entry name" value="Alkaline phosphatase-like"/>
    <property type="match status" value="1"/>
</dbReference>
<evidence type="ECO:0000313" key="5">
    <source>
        <dbReference type="Proteomes" id="UP000001357"/>
    </source>
</evidence>
<dbReference type="STRING" id="81824.A9UYG0"/>
<keyword evidence="2" id="KW-0732">Signal</keyword>
<dbReference type="FunFam" id="3.30.1120.10:FF:000018">
    <property type="entry name" value="N-acetylgalactosamine 6-sulfate sulfatase (GALNS)"/>
    <property type="match status" value="1"/>
</dbReference>
<dbReference type="KEGG" id="mbr:MONBRDRAFT_7910"/>
<dbReference type="PANTHER" id="PTHR42693">
    <property type="entry name" value="ARYLSULFATASE FAMILY MEMBER"/>
    <property type="match status" value="1"/>
</dbReference>
<sequence>MVAGSLLWRRVAGCCLLLVAAGGCSVGAESNLPSFLFVLGDDIGWADFGCNCRQEWSKDCLYGHYEGTNHCQGGEGPGGNNCCFNYWWPNASAAHAVSNYSQPIPQDDSLYLTDSFYHFLAGRDGAPFLAQISFHNCHIPYIGTPEARADCAAGRTCRPGNYSDAQLDFYACLNELDAAVGRLLTDLETFGYRNNTMMWVTTDNGPEGNCEGSGDAAGRCEPEHFLTYPGSAGPLRGRKRDIFEGGHRVPGIVSWPAVVPRNMVSWDTVVTMDFMATIMDVLDVQRPASQAQWAFDGQSIMPILTGEGDFDLRGIGWMYQNPSQHGYRYGRWKFVNNSQGCKPSCTQGFLYDLETDMGETTDLSSVYPDVFSAIVANYTAWFESVMVSRTEENDCHGFDDALQQLSRD</sequence>
<dbReference type="eggNOG" id="KOG3867">
    <property type="taxonomic scope" value="Eukaryota"/>
</dbReference>
<feature type="domain" description="Sulfatase N-terminal" evidence="3">
    <location>
        <begin position="100"/>
        <end position="284"/>
    </location>
</feature>
<protein>
    <recommendedName>
        <fullName evidence="3">Sulfatase N-terminal domain-containing protein</fullName>
    </recommendedName>
</protein>
<dbReference type="Gene3D" id="3.30.1120.10">
    <property type="match status" value="1"/>
</dbReference>
<evidence type="ECO:0000256" key="1">
    <source>
        <dbReference type="ARBA" id="ARBA00008779"/>
    </source>
</evidence>
<dbReference type="EMBL" id="CH991550">
    <property type="protein sequence ID" value="EDQ89600.1"/>
    <property type="molecule type" value="Genomic_DNA"/>
</dbReference>
<gene>
    <name evidence="4" type="ORF">MONBRDRAFT_7910</name>
</gene>
<evidence type="ECO:0000313" key="4">
    <source>
        <dbReference type="EMBL" id="EDQ89600.1"/>
    </source>
</evidence>
<accession>A9UYG0</accession>
<evidence type="ECO:0000259" key="3">
    <source>
        <dbReference type="Pfam" id="PF00884"/>
    </source>
</evidence>